<keyword evidence="3" id="KW-1185">Reference proteome</keyword>
<evidence type="ECO:0000259" key="1">
    <source>
        <dbReference type="Pfam" id="PF13460"/>
    </source>
</evidence>
<dbReference type="InterPro" id="IPR052718">
    <property type="entry name" value="NmrA-type_oxidoreductase"/>
</dbReference>
<feature type="domain" description="NAD(P)-binding" evidence="1">
    <location>
        <begin position="10"/>
        <end position="186"/>
    </location>
</feature>
<comment type="caution">
    <text evidence="2">The sequence shown here is derived from an EMBL/GenBank/DDBJ whole genome shotgun (WGS) entry which is preliminary data.</text>
</comment>
<organism evidence="2 3">
    <name type="scientific">Rothia endophytica</name>
    <dbReference type="NCBI Taxonomy" id="1324766"/>
    <lineage>
        <taxon>Bacteria</taxon>
        <taxon>Bacillati</taxon>
        <taxon>Actinomycetota</taxon>
        <taxon>Actinomycetes</taxon>
        <taxon>Micrococcales</taxon>
        <taxon>Micrococcaceae</taxon>
        <taxon>Rothia</taxon>
    </lineage>
</organism>
<dbReference type="Pfam" id="PF13460">
    <property type="entry name" value="NAD_binding_10"/>
    <property type="match status" value="1"/>
</dbReference>
<dbReference type="SUPFAM" id="SSF51735">
    <property type="entry name" value="NAD(P)-binding Rossmann-fold domains"/>
    <property type="match status" value="1"/>
</dbReference>
<dbReference type="Gene3D" id="3.40.50.720">
    <property type="entry name" value="NAD(P)-binding Rossmann-like Domain"/>
    <property type="match status" value="1"/>
</dbReference>
<accession>A0ABP9BSY7</accession>
<protein>
    <submittedName>
        <fullName evidence="2">SDR family oxidoreductase</fullName>
    </submittedName>
</protein>
<dbReference type="PANTHER" id="PTHR47129">
    <property type="entry name" value="QUINONE OXIDOREDUCTASE 2"/>
    <property type="match status" value="1"/>
</dbReference>
<dbReference type="Proteomes" id="UP001500187">
    <property type="component" value="Unassembled WGS sequence"/>
</dbReference>
<dbReference type="EMBL" id="BAABKP010000006">
    <property type="protein sequence ID" value="GAA4800085.1"/>
    <property type="molecule type" value="Genomic_DNA"/>
</dbReference>
<dbReference type="CDD" id="cd05269">
    <property type="entry name" value="TMR_SDR_a"/>
    <property type="match status" value="1"/>
</dbReference>
<proteinExistence type="predicted"/>
<dbReference type="InterPro" id="IPR036291">
    <property type="entry name" value="NAD(P)-bd_dom_sf"/>
</dbReference>
<sequence length="287" mass="29716">MSDSLIAVTGATGHLGGLVVDKLLESRPAASLVAIVRDPAKAQPLAEKGVQVRVASYVDRAALESALTGVETLLLVSGSEVAQLVPQHVNVIDAARTAGVGRVVYTSASKATTSELVLAPEHKATEEYLTASGLDYTILRNGWYTENYLPQVATARQTGAVIAAVGDGRVASASRRDYADGAAAVLVGEGHRGKVYEFSGDQALDYDELAATIGQIIGKPVTYQRVDGPTLVEMLVGTGMPEEVAQFMAALDANIADGLLAGTTGELSTLIGRPTTSLKDGLLAALV</sequence>
<reference evidence="3" key="1">
    <citation type="journal article" date="2019" name="Int. J. Syst. Evol. Microbiol.">
        <title>The Global Catalogue of Microorganisms (GCM) 10K type strain sequencing project: providing services to taxonomists for standard genome sequencing and annotation.</title>
        <authorList>
            <consortium name="The Broad Institute Genomics Platform"/>
            <consortium name="The Broad Institute Genome Sequencing Center for Infectious Disease"/>
            <person name="Wu L."/>
            <person name="Ma J."/>
        </authorList>
    </citation>
    <scope>NUCLEOTIDE SEQUENCE [LARGE SCALE GENOMIC DNA]</scope>
    <source>
        <strain evidence="3">JCM 18541</strain>
    </source>
</reference>
<gene>
    <name evidence="2" type="ORF">GCM10023352_20080</name>
</gene>
<dbReference type="InterPro" id="IPR016040">
    <property type="entry name" value="NAD(P)-bd_dom"/>
</dbReference>
<dbReference type="RefSeq" id="WP_345447150.1">
    <property type="nucleotide sequence ID" value="NZ_BAABKP010000006.1"/>
</dbReference>
<evidence type="ECO:0000313" key="3">
    <source>
        <dbReference type="Proteomes" id="UP001500187"/>
    </source>
</evidence>
<name>A0ABP9BSY7_9MICC</name>
<dbReference type="PANTHER" id="PTHR47129:SF1">
    <property type="entry name" value="NMRA-LIKE DOMAIN-CONTAINING PROTEIN"/>
    <property type="match status" value="1"/>
</dbReference>
<evidence type="ECO:0000313" key="2">
    <source>
        <dbReference type="EMBL" id="GAA4800085.1"/>
    </source>
</evidence>
<dbReference type="Gene3D" id="3.90.25.10">
    <property type="entry name" value="UDP-galactose 4-epimerase, domain 1"/>
    <property type="match status" value="1"/>
</dbReference>